<dbReference type="SUPFAM" id="SSF159501">
    <property type="entry name" value="EreA/ChaN-like"/>
    <property type="match status" value="1"/>
</dbReference>
<accession>A0A7Z2T2A8</accession>
<dbReference type="Proteomes" id="UP000464262">
    <property type="component" value="Chromosome 1"/>
</dbReference>
<gene>
    <name evidence="3" type="ORF">GT360_05210</name>
</gene>
<keyword evidence="1" id="KW-0732">Signal</keyword>
<feature type="domain" description="Haem-binding uptake Tiki superfamily ChaN" evidence="2">
    <location>
        <begin position="56"/>
        <end position="256"/>
    </location>
</feature>
<evidence type="ECO:0000313" key="3">
    <source>
        <dbReference type="EMBL" id="QIA62950.1"/>
    </source>
</evidence>
<organism evidence="3 4">
    <name type="scientific">Vibrio astriarenae</name>
    <dbReference type="NCBI Taxonomy" id="1481923"/>
    <lineage>
        <taxon>Bacteria</taxon>
        <taxon>Pseudomonadati</taxon>
        <taxon>Pseudomonadota</taxon>
        <taxon>Gammaproteobacteria</taxon>
        <taxon>Vibrionales</taxon>
        <taxon>Vibrionaceae</taxon>
        <taxon>Vibrio</taxon>
    </lineage>
</organism>
<reference evidence="3 4" key="1">
    <citation type="submission" date="2020-01" db="EMBL/GenBank/DDBJ databases">
        <title>Whole genome and functional gene identification of agarase of Vibrio HN897.</title>
        <authorList>
            <person name="Liu Y."/>
            <person name="Zhao Z."/>
        </authorList>
    </citation>
    <scope>NUCLEOTIDE SEQUENCE [LARGE SCALE GENOMIC DNA]</scope>
    <source>
        <strain evidence="3 4">HN897</strain>
    </source>
</reference>
<dbReference type="InterPro" id="IPR007314">
    <property type="entry name" value="Cofac_haem-bd_dom"/>
</dbReference>
<feature type="signal peptide" evidence="1">
    <location>
        <begin position="1"/>
        <end position="30"/>
    </location>
</feature>
<sequence length="316" mass="35795">MHRRTTTHSAATLTITLLLASCIQSSQAPAQIPSIAHYYDYQIIQNSRALDIESLSEKLQTADVVLVGEWHTHSAVHRFQTELYHHLIQSNEEVTLSMEQFTRDKQRLVDAYLSGTIGEQFLKKKANAWPNYESDYRALVELAKLNQQSIVAANAPRKIVRCVGQRGLEYLEELPTDERKWVATNIDLSDNPYKQQFLASMHHDDPSMNEQQYAAQATWDETMAESIVNHLENNPTSKVMHIAGDFHINKGLGIKRVINRLNSDLSVVTISPSSEVESGSDFTLQVLPPPQRYVQEKHRMEAYHSFGHGITPASCD</sequence>
<feature type="chain" id="PRO_5030865028" description="Haem-binding uptake Tiki superfamily ChaN domain-containing protein" evidence="1">
    <location>
        <begin position="31"/>
        <end position="316"/>
    </location>
</feature>
<evidence type="ECO:0000259" key="2">
    <source>
        <dbReference type="Pfam" id="PF04187"/>
    </source>
</evidence>
<dbReference type="Gene3D" id="3.40.50.11550">
    <property type="match status" value="1"/>
</dbReference>
<proteinExistence type="predicted"/>
<evidence type="ECO:0000256" key="1">
    <source>
        <dbReference type="SAM" id="SignalP"/>
    </source>
</evidence>
<keyword evidence="4" id="KW-1185">Reference proteome</keyword>
<dbReference type="CDD" id="cd14727">
    <property type="entry name" value="ChanN-like"/>
    <property type="match status" value="1"/>
</dbReference>
<dbReference type="AlphaFoldDB" id="A0A7Z2T2A8"/>
<protein>
    <recommendedName>
        <fullName evidence="2">Haem-binding uptake Tiki superfamily ChaN domain-containing protein</fullName>
    </recommendedName>
</protein>
<dbReference type="InterPro" id="IPR016773">
    <property type="entry name" value="Fe3_uptake_reg_CjrA_prd"/>
</dbReference>
<name>A0A7Z2T2A8_9VIBR</name>
<dbReference type="PIRSF" id="PIRSF020419">
    <property type="entry name" value="Fe_uptake_reg_CjrA_prd"/>
    <property type="match status" value="1"/>
</dbReference>
<dbReference type="KEGG" id="vas:GT360_05210"/>
<dbReference type="RefSeq" id="WP_164647844.1">
    <property type="nucleotide sequence ID" value="NZ_CP047475.1"/>
</dbReference>
<evidence type="ECO:0000313" key="4">
    <source>
        <dbReference type="Proteomes" id="UP000464262"/>
    </source>
</evidence>
<dbReference type="EMBL" id="CP047475">
    <property type="protein sequence ID" value="QIA62950.1"/>
    <property type="molecule type" value="Genomic_DNA"/>
</dbReference>
<dbReference type="PROSITE" id="PS51257">
    <property type="entry name" value="PROKAR_LIPOPROTEIN"/>
    <property type="match status" value="1"/>
</dbReference>
<dbReference type="Pfam" id="PF04187">
    <property type="entry name" value="Cofac_haem_bdg"/>
    <property type="match status" value="1"/>
</dbReference>